<reference evidence="1" key="2">
    <citation type="journal article" date="2014" name="Nature">
        <title>The genome of Eucalyptus grandis.</title>
        <authorList>
            <person name="Myburg A.A."/>
            <person name="Grattapaglia D."/>
            <person name="Tuskan G.A."/>
            <person name="Hellsten U."/>
            <person name="Hayes R.D."/>
            <person name="Grimwood J."/>
            <person name="Jenkins J."/>
            <person name="Lindquist E."/>
            <person name="Tice H."/>
            <person name="Bauer D."/>
            <person name="Goodstein D.M."/>
            <person name="Dubchak I."/>
            <person name="Poliakov A."/>
            <person name="Mizrachi E."/>
            <person name="Kullan A.R."/>
            <person name="Hussey S.G."/>
            <person name="Pinard D."/>
            <person name="van der Merwe K."/>
            <person name="Singh P."/>
            <person name="van Jaarsveld I."/>
            <person name="Silva-Junior O.B."/>
            <person name="Togawa R.C."/>
            <person name="Pappas M.R."/>
            <person name="Faria D.A."/>
            <person name="Sansaloni C.P."/>
            <person name="Petroli C.D."/>
            <person name="Yang X."/>
            <person name="Ranjan P."/>
            <person name="Tschaplinski T.J."/>
            <person name="Ye C.Y."/>
            <person name="Li T."/>
            <person name="Sterck L."/>
            <person name="Vanneste K."/>
            <person name="Murat F."/>
            <person name="Soler M."/>
            <person name="Clemente H.S."/>
            <person name="Saidi N."/>
            <person name="Cassan-Wang H."/>
            <person name="Dunand C."/>
            <person name="Hefer C.A."/>
            <person name="Bornberg-Bauer E."/>
            <person name="Kersting A.R."/>
            <person name="Vining K."/>
            <person name="Amarasinghe V."/>
            <person name="Ranik M."/>
            <person name="Naithani S."/>
            <person name="Elser J."/>
            <person name="Boyd A.E."/>
            <person name="Liston A."/>
            <person name="Spatafora J.W."/>
            <person name="Dharmwardhana P."/>
            <person name="Raja R."/>
            <person name="Sullivan C."/>
            <person name="Romanel E."/>
            <person name="Alves-Ferreira M."/>
            <person name="Kulheim C."/>
            <person name="Foley W."/>
            <person name="Carocha V."/>
            <person name="Paiva J."/>
            <person name="Kudrna D."/>
            <person name="Brommonschenkel S.H."/>
            <person name="Pasquali G."/>
            <person name="Byrne M."/>
            <person name="Rigault P."/>
            <person name="Tibbits J."/>
            <person name="Spokevicius A."/>
            <person name="Jones R.C."/>
            <person name="Steane D.A."/>
            <person name="Vaillancourt R.E."/>
            <person name="Potts B.M."/>
            <person name="Joubert F."/>
            <person name="Barry K."/>
            <person name="Pappas G.J."/>
            <person name="Strauss S.H."/>
            <person name="Jaiswal P."/>
            <person name="Grima-Pettenati J."/>
            <person name="Salse J."/>
            <person name="Van de Peer Y."/>
            <person name="Rokhsar D.S."/>
            <person name="Schmutz J."/>
        </authorList>
    </citation>
    <scope>NUCLEOTIDE SEQUENCE</scope>
    <source>
        <tissue evidence="1">Leaf extractions</tissue>
    </source>
</reference>
<dbReference type="Proteomes" id="UP000030711">
    <property type="component" value="Unassembled WGS sequence"/>
</dbReference>
<evidence type="ECO:0000313" key="1">
    <source>
        <dbReference type="EMBL" id="KAK2633157.1"/>
    </source>
</evidence>
<proteinExistence type="predicted"/>
<name>A0A058ZWK8_EUCGR</name>
<keyword evidence="3" id="KW-1185">Reference proteome</keyword>
<evidence type="ECO:0000313" key="3">
    <source>
        <dbReference type="Proteomes" id="UP000030711"/>
    </source>
</evidence>
<dbReference type="AlphaFoldDB" id="A0A058ZWK8"/>
<protein>
    <submittedName>
        <fullName evidence="2">Uncharacterized protein</fullName>
    </submittedName>
</protein>
<dbReference type="EMBL" id="KK198780">
    <property type="protein sequence ID" value="KCW45746.1"/>
    <property type="molecule type" value="Genomic_DNA"/>
</dbReference>
<dbReference type="Gramene" id="KCW45746">
    <property type="protein sequence ID" value="KCW45746"/>
    <property type="gene ID" value="EUGRSUZ_L00446"/>
</dbReference>
<evidence type="ECO:0000313" key="2">
    <source>
        <dbReference type="EMBL" id="KCW45746.1"/>
    </source>
</evidence>
<sequence>MQPDGFFWENNIGVAYVWFKSRQFLQFSTSSMNTGWDAPQCVTRLCLGFCWGSRFRRSSLCLQERMLIALSHSISGQPTGTRLLLV</sequence>
<dbReference type="EMBL" id="MU848270">
    <property type="protein sequence ID" value="KAK2633157.1"/>
    <property type="molecule type" value="Genomic_DNA"/>
</dbReference>
<organism evidence="2">
    <name type="scientific">Eucalyptus grandis</name>
    <name type="common">Flooded gum</name>
    <dbReference type="NCBI Taxonomy" id="71139"/>
    <lineage>
        <taxon>Eukaryota</taxon>
        <taxon>Viridiplantae</taxon>
        <taxon>Streptophyta</taxon>
        <taxon>Embryophyta</taxon>
        <taxon>Tracheophyta</taxon>
        <taxon>Spermatophyta</taxon>
        <taxon>Magnoliopsida</taxon>
        <taxon>eudicotyledons</taxon>
        <taxon>Gunneridae</taxon>
        <taxon>Pentapetalae</taxon>
        <taxon>rosids</taxon>
        <taxon>malvids</taxon>
        <taxon>Myrtales</taxon>
        <taxon>Myrtaceae</taxon>
        <taxon>Myrtoideae</taxon>
        <taxon>Eucalypteae</taxon>
        <taxon>Eucalyptus</taxon>
    </lineage>
</organism>
<dbReference type="InParanoid" id="A0A058ZWK8"/>
<accession>A0A058ZWK8</accession>
<reference evidence="1" key="4">
    <citation type="submission" date="2023-07" db="EMBL/GenBank/DDBJ databases">
        <authorList>
            <person name="Myburg A.A."/>
            <person name="Grattapaglia D."/>
            <person name="Tuskan G.A."/>
            <person name="Hellsten U."/>
            <person name="Hayes R.D."/>
            <person name="Grimwood J."/>
            <person name="Jenkins J."/>
            <person name="Lindquist E."/>
            <person name="Tice H."/>
            <person name="Bauer D."/>
            <person name="Goodstein D.M."/>
            <person name="Dubchak I."/>
            <person name="Poliakov A."/>
            <person name="Mizrachi E."/>
            <person name="Kullan A.R."/>
            <person name="Hussey S.G."/>
            <person name="Pinard D."/>
            <person name="Van D.M."/>
            <person name="Singh P."/>
            <person name="Van J.I."/>
            <person name="Silva-Junior O.B."/>
            <person name="Togawa R.C."/>
            <person name="Pappas M.R."/>
            <person name="Faria D.A."/>
            <person name="Sansaloni C.P."/>
            <person name="Petroli C.D."/>
            <person name="Yang X."/>
            <person name="Ranjan P."/>
            <person name="Tschaplinski T.J."/>
            <person name="Ye C.Y."/>
            <person name="Li T."/>
            <person name="Sterck L."/>
            <person name="Vanneste K."/>
            <person name="Murat F."/>
            <person name="Soler M."/>
            <person name="Clemente H.S."/>
            <person name="Saidi N."/>
            <person name="Cassan-Wang H."/>
            <person name="Dunand C."/>
            <person name="Hefer C.A."/>
            <person name="Bornberg-Bauer E."/>
            <person name="Kersting A.R."/>
            <person name="Vining K."/>
            <person name="Amarasinghe V."/>
            <person name="Ranik M."/>
            <person name="Naithani S."/>
            <person name="Elser J."/>
            <person name="Boyd A.E."/>
            <person name="Liston A."/>
            <person name="Spatafora J.W."/>
            <person name="Dharmwardhana P."/>
            <person name="Raja R."/>
            <person name="Sullivan C."/>
            <person name="Romanel E."/>
            <person name="Alves-Ferreira M."/>
            <person name="Kulheim C."/>
            <person name="Foley W."/>
            <person name="Carocha V."/>
            <person name="Paiva J."/>
            <person name="Kudrna D."/>
            <person name="Brommonschenkel S.H."/>
            <person name="Pasquali G."/>
            <person name="Byrne M."/>
            <person name="Rigault P."/>
            <person name="Tibbits J."/>
            <person name="Spokevicius A."/>
            <person name="Jones R.C."/>
            <person name="Steane D.A."/>
            <person name="Vaillancourt R.E."/>
            <person name="Potts B.M."/>
            <person name="Joubert F."/>
            <person name="Barry K."/>
            <person name="Pappas G.J."/>
            <person name="Strauss S.H."/>
            <person name="Jaiswal P."/>
            <person name="Grima-Pettenati J."/>
            <person name="Salse J."/>
            <person name="Van D.P."/>
            <person name="Rokhsar D.S."/>
            <person name="Schmutz J."/>
        </authorList>
    </citation>
    <scope>NUCLEOTIDE SEQUENCE</scope>
    <source>
        <tissue evidence="1">Leaf extractions</tissue>
    </source>
</reference>
<reference evidence="2" key="1">
    <citation type="submission" date="2013-07" db="EMBL/GenBank/DDBJ databases">
        <title>The genome of Eucalyptus grandis.</title>
        <authorList>
            <person name="Schmutz J."/>
            <person name="Hayes R."/>
            <person name="Myburg A."/>
            <person name="Tuskan G."/>
            <person name="Grattapaglia D."/>
            <person name="Rokhsar D.S."/>
        </authorList>
    </citation>
    <scope>NUCLEOTIDE SEQUENCE</scope>
    <source>
        <tissue evidence="2">Leaf extractions</tissue>
    </source>
</reference>
<reference evidence="1" key="3">
    <citation type="submission" date="2023-04" db="EMBL/GenBank/DDBJ databases">
        <title>WGS assembly of Eucalyptus grandis.</title>
        <authorList>
            <person name="Myburg A."/>
            <person name="Grattapaglia D."/>
            <person name="Tuskan G."/>
            <person name="Hellsten U."/>
            <person name="Hayes R."/>
            <person name="Grimwood J."/>
            <person name="Jenkins J."/>
            <person name="Lindquist E."/>
            <person name="Tice H."/>
            <person name="Bauer D."/>
            <person name="Goodstein D."/>
            <person name="Dubchak I."/>
            <person name="Poliakov A."/>
            <person name="Mizrachi E."/>
            <person name="Kullan A."/>
            <person name="Hussey S."/>
            <person name="Pinard D."/>
            <person name="Van D."/>
            <person name="Singh P."/>
            <person name="Van J."/>
            <person name="Silva-Junior O."/>
            <person name="Togawa R."/>
            <person name="Pappas M."/>
            <person name="Faria D."/>
            <person name="Sansaloni C."/>
            <person name="Petroli C."/>
            <person name="Yang X."/>
            <person name="Ranjan P."/>
            <person name="Tschaplinski T."/>
            <person name="Ye C."/>
            <person name="Li T."/>
            <person name="Sterck L."/>
            <person name="Vanneste K."/>
            <person name="Murat F."/>
            <person name="Soler M."/>
            <person name="Clemente H."/>
            <person name="Saidi N."/>
            <person name="Cassan-Wang H."/>
            <person name="Dunand C."/>
            <person name="Hefer C."/>
            <person name="Bornberg-Bauer E."/>
            <person name="Kersting A."/>
            <person name="Vining K."/>
            <person name="Amarasinghe V."/>
            <person name="Ranik M."/>
            <person name="Naithani S."/>
            <person name="Elser J."/>
            <person name="Boyd A."/>
            <person name="Liston A."/>
            <person name="Spatafora J."/>
            <person name="Dharmwardhana P."/>
            <person name="Raja R."/>
            <person name="Sullivan C."/>
            <person name="Romanel E."/>
            <person name="Alves-Ferreira M."/>
            <person name="Kulheim C."/>
            <person name="Foley W."/>
            <person name="Carocha V."/>
            <person name="Paiva J."/>
            <person name="Kudrna D."/>
            <person name="Brommonschenkel S."/>
            <person name="Pasquali G."/>
            <person name="Byrne M."/>
            <person name="Rigault P."/>
            <person name="Tibbits J."/>
            <person name="Spokevicius A."/>
            <person name="Jones R."/>
            <person name="Steane D."/>
            <person name="Vaillancourt R."/>
            <person name="Potts B."/>
            <person name="Joubert F."/>
            <person name="Barry K."/>
            <person name="Pappas G."/>
            <person name="Strauss S."/>
            <person name="Jaiswal P."/>
            <person name="Grima-Pettenati J."/>
            <person name="Salse J."/>
            <person name="Van D."/>
            <person name="Rokhsar D."/>
            <person name="Schmutz J."/>
        </authorList>
    </citation>
    <scope>NUCLEOTIDE SEQUENCE</scope>
    <source>
        <tissue evidence="1">Leaf extractions</tissue>
    </source>
</reference>
<gene>
    <name evidence="2" type="ORF">EUGRSUZ_L00446</name>
</gene>